<sequence>MEIMLDRDTRARLDAEFSPSRLAPNFLAILEESAARSARAKELTRVETYSYGSHPTELLDHFPAPEPGAPLQVFIHGGHWQQSGKDESSFAALDFVSRGYGFIAVGYGLAPDRTLPEMTDAVWRALCWIRDHAEELGTRPDAVHASGSSAGAHLLAMALCTDRRAPGARPPLAGACLLSGTYDLEPVRHTYVNDALGLDAATAGSLSPLHALPCRTPRLLLARGEFETDEYIRQHGQLLTAARRAGNEVAEVVVPGTNHFDVVFGLGDPASPLGARVLATMATSSLRV</sequence>
<dbReference type="PANTHER" id="PTHR48081:SF33">
    <property type="entry name" value="KYNURENINE FORMAMIDASE"/>
    <property type="match status" value="1"/>
</dbReference>
<dbReference type="SUPFAM" id="SSF53474">
    <property type="entry name" value="alpha/beta-Hydrolases"/>
    <property type="match status" value="1"/>
</dbReference>
<dbReference type="PANTHER" id="PTHR48081">
    <property type="entry name" value="AB HYDROLASE SUPERFAMILY PROTEIN C4A8.06C"/>
    <property type="match status" value="1"/>
</dbReference>
<dbReference type="EMBL" id="CP023778">
    <property type="protein sequence ID" value="ATL66299.1"/>
    <property type="molecule type" value="Genomic_DNA"/>
</dbReference>
<dbReference type="InterPro" id="IPR029058">
    <property type="entry name" value="AB_hydrolase_fold"/>
</dbReference>
<accession>A0A291RG71</accession>
<dbReference type="Gene3D" id="3.40.50.1820">
    <property type="entry name" value="alpha/beta hydrolase"/>
    <property type="match status" value="1"/>
</dbReference>
<dbReference type="Pfam" id="PF20434">
    <property type="entry name" value="BD-FAE"/>
    <property type="match status" value="1"/>
</dbReference>
<organism evidence="3 4">
    <name type="scientific">Nocardia terpenica</name>
    <dbReference type="NCBI Taxonomy" id="455432"/>
    <lineage>
        <taxon>Bacteria</taxon>
        <taxon>Bacillati</taxon>
        <taxon>Actinomycetota</taxon>
        <taxon>Actinomycetes</taxon>
        <taxon>Mycobacteriales</taxon>
        <taxon>Nocardiaceae</taxon>
        <taxon>Nocardia</taxon>
    </lineage>
</organism>
<feature type="domain" description="BD-FAE-like" evidence="2">
    <location>
        <begin position="69"/>
        <end position="161"/>
    </location>
</feature>
<dbReference type="AlphaFoldDB" id="A0A291RG71"/>
<keyword evidence="1" id="KW-0378">Hydrolase</keyword>
<dbReference type="KEGG" id="ntp:CRH09_08875"/>
<dbReference type="Proteomes" id="UP000221961">
    <property type="component" value="Chromosome"/>
</dbReference>
<reference evidence="3 4" key="1">
    <citation type="submission" date="2017-10" db="EMBL/GenBank/DDBJ databases">
        <title>Comparative genomics between pathogenic Norcardia.</title>
        <authorList>
            <person name="Zeng L."/>
        </authorList>
    </citation>
    <scope>NUCLEOTIDE SEQUENCE [LARGE SCALE GENOMIC DNA]</scope>
    <source>
        <strain evidence="3 4">NC_YFY_NT001</strain>
    </source>
</reference>
<dbReference type="InterPro" id="IPR050300">
    <property type="entry name" value="GDXG_lipolytic_enzyme"/>
</dbReference>
<name>A0A291RG71_9NOCA</name>
<evidence type="ECO:0000259" key="2">
    <source>
        <dbReference type="Pfam" id="PF20434"/>
    </source>
</evidence>
<evidence type="ECO:0000256" key="1">
    <source>
        <dbReference type="ARBA" id="ARBA00022801"/>
    </source>
</evidence>
<protein>
    <recommendedName>
        <fullName evidence="2">BD-FAE-like domain-containing protein</fullName>
    </recommendedName>
</protein>
<dbReference type="GO" id="GO:0016787">
    <property type="term" value="F:hydrolase activity"/>
    <property type="evidence" value="ECO:0007669"/>
    <property type="project" value="UniProtKB-KW"/>
</dbReference>
<gene>
    <name evidence="3" type="ORF">CRH09_08875</name>
</gene>
<dbReference type="InterPro" id="IPR049492">
    <property type="entry name" value="BD-FAE-like_dom"/>
</dbReference>
<evidence type="ECO:0000313" key="3">
    <source>
        <dbReference type="EMBL" id="ATL66299.1"/>
    </source>
</evidence>
<proteinExistence type="predicted"/>
<evidence type="ECO:0000313" key="4">
    <source>
        <dbReference type="Proteomes" id="UP000221961"/>
    </source>
</evidence>